<reference evidence="1 2" key="1">
    <citation type="submission" date="2021-01" db="EMBL/GenBank/DDBJ databases">
        <title>Genomic Encyclopedia of Type Strains, Phase IV (KMG-IV): sequencing the most valuable type-strain genomes for metagenomic binning, comparative biology and taxonomic classification.</title>
        <authorList>
            <person name="Goeker M."/>
        </authorList>
    </citation>
    <scope>NUCLEOTIDE SEQUENCE [LARGE SCALE GENOMIC DNA]</scope>
    <source>
        <strain evidence="1 2">DSM 25879</strain>
    </source>
</reference>
<dbReference type="EMBL" id="JAFBED010000006">
    <property type="protein sequence ID" value="MBM7621126.1"/>
    <property type="molecule type" value="Genomic_DNA"/>
</dbReference>
<protein>
    <submittedName>
        <fullName evidence="1">Uncharacterized protein</fullName>
    </submittedName>
</protein>
<sequence length="147" mass="17134">MIDVTNPSEGFLDIIGLEENTREKSKLKVLIDNKSADANKEILVKIFDYIKTIYRTDKSTVLWWEGGSHSNPSTKIVSIEDIEFLHNLWERIVGNYLLFLPEQFEVTKFHQKEKDEEVFIGLCLVTYSQLIIKSPDGYEVLYLFLNK</sequence>
<keyword evidence="2" id="KW-1185">Reference proteome</keyword>
<evidence type="ECO:0000313" key="2">
    <source>
        <dbReference type="Proteomes" id="UP000737402"/>
    </source>
</evidence>
<comment type="caution">
    <text evidence="1">The sequence shown here is derived from an EMBL/GenBank/DDBJ whole genome shotgun (WGS) entry which is preliminary data.</text>
</comment>
<gene>
    <name evidence="1" type="ORF">JOC95_002999</name>
</gene>
<evidence type="ECO:0000313" key="1">
    <source>
        <dbReference type="EMBL" id="MBM7621126.1"/>
    </source>
</evidence>
<proteinExistence type="predicted"/>
<name>A0ABS2P2K6_9BACI</name>
<organism evidence="1 2">
    <name type="scientific">Sutcliffiella tianshenii</name>
    <dbReference type="NCBI Taxonomy" id="1463404"/>
    <lineage>
        <taxon>Bacteria</taxon>
        <taxon>Bacillati</taxon>
        <taxon>Bacillota</taxon>
        <taxon>Bacilli</taxon>
        <taxon>Bacillales</taxon>
        <taxon>Bacillaceae</taxon>
        <taxon>Sutcliffiella</taxon>
    </lineage>
</organism>
<accession>A0ABS2P2K6</accession>
<dbReference type="Proteomes" id="UP000737402">
    <property type="component" value="Unassembled WGS sequence"/>
</dbReference>